<proteinExistence type="predicted"/>
<name>A0ABR7NTH7_9FIRM</name>
<comment type="caution">
    <text evidence="1">The sequence shown here is derived from an EMBL/GenBank/DDBJ whole genome shotgun (WGS) entry which is preliminary data.</text>
</comment>
<protein>
    <submittedName>
        <fullName evidence="1">Uncharacterized protein</fullName>
    </submittedName>
</protein>
<dbReference type="PROSITE" id="PS51257">
    <property type="entry name" value="PROKAR_LIPOPROTEIN"/>
    <property type="match status" value="1"/>
</dbReference>
<dbReference type="Proteomes" id="UP000647491">
    <property type="component" value="Unassembled WGS sequence"/>
</dbReference>
<evidence type="ECO:0000313" key="2">
    <source>
        <dbReference type="Proteomes" id="UP000647491"/>
    </source>
</evidence>
<gene>
    <name evidence="1" type="ORF">H8708_09335</name>
</gene>
<sequence length="294" mass="32444">MKPAWIQRPVLLILFSFLLSGCKGDMTDTGNETDIPDKNAVVTESMSEELPVEQTEESTSVLVQDLGELLCERDSVRDLMLVVDRRGLDDITVMTSQEERDQILDELYAADLSGFESAGPREAGGIVEKYKIQTDEMEVSLSIYQDMTGNYQYITIAGPDRRPISEIKGPAGAFDFSRLGKLAAEVRTNTEDPLYSGTASVPESGYETKMNKLACGYALYFFETALREEAMEAPGEGESFDVQIKIGEMVYQLQSDTGYFSRTDSQGTSYGKLAEDALLVVLTEAQVGHSLKEP</sequence>
<dbReference type="RefSeq" id="WP_262427675.1">
    <property type="nucleotide sequence ID" value="NZ_JACRTJ010000019.1"/>
</dbReference>
<accession>A0ABR7NTH7</accession>
<organism evidence="1 2">
    <name type="scientific">Enterocloster hominis</name>
    <name type="common">ex Liu et al. 2021</name>
    <dbReference type="NCBI Taxonomy" id="2763663"/>
    <lineage>
        <taxon>Bacteria</taxon>
        <taxon>Bacillati</taxon>
        <taxon>Bacillota</taxon>
        <taxon>Clostridia</taxon>
        <taxon>Lachnospirales</taxon>
        <taxon>Lachnospiraceae</taxon>
        <taxon>Enterocloster</taxon>
    </lineage>
</organism>
<evidence type="ECO:0000313" key="1">
    <source>
        <dbReference type="EMBL" id="MBC8599423.1"/>
    </source>
</evidence>
<reference evidence="1 2" key="1">
    <citation type="submission" date="2020-08" db="EMBL/GenBank/DDBJ databases">
        <title>Genome public.</title>
        <authorList>
            <person name="Liu C."/>
            <person name="Sun Q."/>
        </authorList>
    </citation>
    <scope>NUCLEOTIDE SEQUENCE [LARGE SCALE GENOMIC DNA]</scope>
    <source>
        <strain evidence="1 2">BX10</strain>
    </source>
</reference>
<dbReference type="EMBL" id="JACRTJ010000019">
    <property type="protein sequence ID" value="MBC8599423.1"/>
    <property type="molecule type" value="Genomic_DNA"/>
</dbReference>
<keyword evidence="2" id="KW-1185">Reference proteome</keyword>